<name>A0A9N9E3B4_9GLOM</name>
<dbReference type="AlphaFoldDB" id="A0A9N9E3B4"/>
<proteinExistence type="predicted"/>
<dbReference type="Proteomes" id="UP000789759">
    <property type="component" value="Unassembled WGS sequence"/>
</dbReference>
<protein>
    <submittedName>
        <fullName evidence="1">15071_t:CDS:1</fullName>
    </submittedName>
</protein>
<gene>
    <name evidence="1" type="ORF">CPELLU_LOCUS9898</name>
</gene>
<reference evidence="1" key="1">
    <citation type="submission" date="2021-06" db="EMBL/GenBank/DDBJ databases">
        <authorList>
            <person name="Kallberg Y."/>
            <person name="Tangrot J."/>
            <person name="Rosling A."/>
        </authorList>
    </citation>
    <scope>NUCLEOTIDE SEQUENCE</scope>
    <source>
        <strain evidence="1">FL966</strain>
    </source>
</reference>
<accession>A0A9N9E3B4</accession>
<keyword evidence="2" id="KW-1185">Reference proteome</keyword>
<dbReference type="EMBL" id="CAJVQA010007874">
    <property type="protein sequence ID" value="CAG8663138.1"/>
    <property type="molecule type" value="Genomic_DNA"/>
</dbReference>
<dbReference type="OrthoDB" id="10472458at2759"/>
<sequence>MIVKIIQVRQTDKDESNLTIIWTLRVYPVESKDCEVEIVLFVPINKEERDSNVQSVFVKSEYYNVCGKAIPRTYNDRLRLKNIPEEVNDESAMLKLLVNDYAGQNYSFIIKVVFSHYNSRFKHLMNSVRSNESVLFVIIYIEVILNDLYIYAADISYVEVVKKKFSSSSNTQTTSEVYRSVRARLLTAHQNVNEKSVKVSSDEVNKHSADLIGDDFHSSKHVRQEVSEDNDDCVEVEDDQVRNISFDYGYHEQIVEHNKKYIDGSDGHESD</sequence>
<evidence type="ECO:0000313" key="2">
    <source>
        <dbReference type="Proteomes" id="UP000789759"/>
    </source>
</evidence>
<comment type="caution">
    <text evidence="1">The sequence shown here is derived from an EMBL/GenBank/DDBJ whole genome shotgun (WGS) entry which is preliminary data.</text>
</comment>
<evidence type="ECO:0000313" key="1">
    <source>
        <dbReference type="EMBL" id="CAG8663138.1"/>
    </source>
</evidence>
<organism evidence="1 2">
    <name type="scientific">Cetraspora pellucida</name>
    <dbReference type="NCBI Taxonomy" id="1433469"/>
    <lineage>
        <taxon>Eukaryota</taxon>
        <taxon>Fungi</taxon>
        <taxon>Fungi incertae sedis</taxon>
        <taxon>Mucoromycota</taxon>
        <taxon>Glomeromycotina</taxon>
        <taxon>Glomeromycetes</taxon>
        <taxon>Diversisporales</taxon>
        <taxon>Gigasporaceae</taxon>
        <taxon>Cetraspora</taxon>
    </lineage>
</organism>